<dbReference type="HOGENOM" id="CLU_2734430_0_0_6"/>
<dbReference type="STRING" id="349124.Hhal_1281"/>
<dbReference type="Proteomes" id="UP000000647">
    <property type="component" value="Chromosome"/>
</dbReference>
<name>A1WWJ3_HALHL</name>
<dbReference type="EMBL" id="CP000544">
    <property type="protein sequence ID" value="ABM62055.1"/>
    <property type="molecule type" value="Genomic_DNA"/>
</dbReference>
<dbReference type="eggNOG" id="COG0389">
    <property type="taxonomic scope" value="Bacteria"/>
</dbReference>
<reference evidence="1 2" key="2">
    <citation type="journal article" date="2013" name="Stand. Genomic Sci.">
        <title>Complete genome sequence of Halorhodospira halophila SL1.</title>
        <authorList>
            <person name="Challacombe J.F."/>
            <person name="Majid S."/>
            <person name="Deole R."/>
            <person name="Brettin T.S."/>
            <person name="Bruce D."/>
            <person name="Delano S.F."/>
            <person name="Detter J.C."/>
            <person name="Gleasner C.D."/>
            <person name="Han C.S."/>
            <person name="Misra M."/>
            <person name="Reitenga K.G."/>
            <person name="Mikhailova N."/>
            <person name="Woyke T."/>
            <person name="Pitluck S."/>
            <person name="Nolan M."/>
            <person name="Land M.L."/>
            <person name="Saunders E."/>
            <person name="Tapia R."/>
            <person name="Lapidus A."/>
            <person name="Ivanova N."/>
            <person name="Hoff W.D."/>
        </authorList>
    </citation>
    <scope>NUCLEOTIDE SEQUENCE [LARGE SCALE GENOMIC DNA]</scope>
    <source>
        <strain evidence="2">DSM 244 / SL1</strain>
    </source>
</reference>
<evidence type="ECO:0000313" key="2">
    <source>
        <dbReference type="Proteomes" id="UP000000647"/>
    </source>
</evidence>
<protein>
    <submittedName>
        <fullName evidence="1">Uncharacterized protein</fullName>
    </submittedName>
</protein>
<proteinExistence type="predicted"/>
<sequence length="71" mass="7207">MPTDGVMHSSPLGTRPKVGALAGLLLVRENASIAPLHLWRTVMACSADTLGSFSAKTAGPPGVDIAGRGSH</sequence>
<accession>A1WWJ3</accession>
<dbReference type="AlphaFoldDB" id="A1WWJ3"/>
<evidence type="ECO:0000313" key="1">
    <source>
        <dbReference type="EMBL" id="ABM62055.1"/>
    </source>
</evidence>
<dbReference type="KEGG" id="hha:Hhal_1281"/>
<reference evidence="2" key="1">
    <citation type="submission" date="2006-12" db="EMBL/GenBank/DDBJ databases">
        <title>Complete sequence of Halorhodospira halophila SL1.</title>
        <authorList>
            <consortium name="US DOE Joint Genome Institute"/>
            <person name="Copeland A."/>
            <person name="Lucas S."/>
            <person name="Lapidus A."/>
            <person name="Barry K."/>
            <person name="Detter J.C."/>
            <person name="Glavina del Rio T."/>
            <person name="Hammon N."/>
            <person name="Israni S."/>
            <person name="Dalin E."/>
            <person name="Tice H."/>
            <person name="Pitluck S."/>
            <person name="Saunders E."/>
            <person name="Brettin T."/>
            <person name="Bruce D."/>
            <person name="Han C."/>
            <person name="Tapia R."/>
            <person name="Schmutz J."/>
            <person name="Larimer F."/>
            <person name="Land M."/>
            <person name="Hauser L."/>
            <person name="Kyrpides N."/>
            <person name="Mikhailova N."/>
            <person name="Hoff W."/>
            <person name="Richardson P."/>
        </authorList>
    </citation>
    <scope>NUCLEOTIDE SEQUENCE [LARGE SCALE GENOMIC DNA]</scope>
    <source>
        <strain evidence="2">DSM 244 / SL1</strain>
    </source>
</reference>
<gene>
    <name evidence="1" type="ordered locus">Hhal_1281</name>
</gene>
<organism evidence="1 2">
    <name type="scientific">Halorhodospira halophila (strain DSM 244 / SL1)</name>
    <name type="common">Ectothiorhodospira halophila (strain DSM 244 / SL1)</name>
    <dbReference type="NCBI Taxonomy" id="349124"/>
    <lineage>
        <taxon>Bacteria</taxon>
        <taxon>Pseudomonadati</taxon>
        <taxon>Pseudomonadota</taxon>
        <taxon>Gammaproteobacteria</taxon>
        <taxon>Chromatiales</taxon>
        <taxon>Ectothiorhodospiraceae</taxon>
        <taxon>Halorhodospira</taxon>
    </lineage>
</organism>
<keyword evidence="2" id="KW-1185">Reference proteome</keyword>